<evidence type="ECO:0008006" key="4">
    <source>
        <dbReference type="Google" id="ProtNLM"/>
    </source>
</evidence>
<evidence type="ECO:0000313" key="3">
    <source>
        <dbReference type="Proteomes" id="UP000184233"/>
    </source>
</evidence>
<protein>
    <recommendedName>
        <fullName evidence="4">DUF5666 domain-containing protein</fullName>
    </recommendedName>
</protein>
<accession>A0A1M3L249</accession>
<proteinExistence type="predicted"/>
<name>A0A1M3L249_9BACT</name>
<dbReference type="EMBL" id="MKVH01000013">
    <property type="protein sequence ID" value="OJX59231.1"/>
    <property type="molecule type" value="Genomic_DNA"/>
</dbReference>
<dbReference type="AlphaFoldDB" id="A0A1M3L249"/>
<feature type="signal peptide" evidence="1">
    <location>
        <begin position="1"/>
        <end position="23"/>
    </location>
</feature>
<evidence type="ECO:0000313" key="2">
    <source>
        <dbReference type="EMBL" id="OJX59231.1"/>
    </source>
</evidence>
<comment type="caution">
    <text evidence="2">The sequence shown here is derived from an EMBL/GenBank/DDBJ whole genome shotgun (WGS) entry which is preliminary data.</text>
</comment>
<dbReference type="Proteomes" id="UP000184233">
    <property type="component" value="Unassembled WGS sequence"/>
</dbReference>
<dbReference type="STRING" id="1895771.BGO89_02085"/>
<evidence type="ECO:0000256" key="1">
    <source>
        <dbReference type="SAM" id="SignalP"/>
    </source>
</evidence>
<keyword evidence="1" id="KW-0732">Signal</keyword>
<sequence>MPSILRILCLSLGIVCLCFRAVAQVPDIIDHVIHLDDAGRALAGTHGIAIRWYDAAAGGSPMFEEDYVIDVVDGLAHLPLGQQKGLPDILMSRGDVWIGITVDGGSELVPRRRLLATPYARIAARATVADALSPDVTGLVTSINEAGGAVRIVGESGVTVSRDGNILRLSADTSGDTETGELEGDGHAFRFIVKPASKVHTVDHVTVSVVTGTETTIACVVSAIDVDDNTFSIMTSAVLQPGERIRWKLSRR</sequence>
<feature type="chain" id="PRO_5009895002" description="DUF5666 domain-containing protein" evidence="1">
    <location>
        <begin position="24"/>
        <end position="252"/>
    </location>
</feature>
<reference evidence="2 3" key="1">
    <citation type="submission" date="2016-09" db="EMBL/GenBank/DDBJ databases">
        <title>Genome-resolved meta-omics ties microbial dynamics to process performance in biotechnology for thiocyanate degradation.</title>
        <authorList>
            <person name="Kantor R.S."/>
            <person name="Huddy R.J."/>
            <person name="Iyer R."/>
            <person name="Thomas B.C."/>
            <person name="Brown C.T."/>
            <person name="Anantharaman K."/>
            <person name="Tringe S."/>
            <person name="Hettich R.L."/>
            <person name="Harrison S.T."/>
            <person name="Banfield J.F."/>
        </authorList>
    </citation>
    <scope>NUCLEOTIDE SEQUENCE [LARGE SCALE GENOMIC DNA]</scope>
    <source>
        <strain evidence="2">59-99</strain>
    </source>
</reference>
<gene>
    <name evidence="2" type="ORF">BGO89_02085</name>
</gene>
<organism evidence="2 3">
    <name type="scientific">Candidatus Kapaibacterium thiocyanatum</name>
    <dbReference type="NCBI Taxonomy" id="1895771"/>
    <lineage>
        <taxon>Bacteria</taxon>
        <taxon>Pseudomonadati</taxon>
        <taxon>Candidatus Kapaibacteriota</taxon>
        <taxon>Candidatus Kapaibacteriia</taxon>
        <taxon>Candidatus Kapaibacteriales</taxon>
        <taxon>Candidatus Kapaibacteriaceae</taxon>
        <taxon>Candidatus Kapaibacterium</taxon>
    </lineage>
</organism>